<proteinExistence type="predicted"/>
<protein>
    <submittedName>
        <fullName evidence="1">Uncharacterized protein</fullName>
    </submittedName>
</protein>
<sequence length="365" mass="41461">MLLSLFQNWVSWATSPDSGLEGNILEFALGHLYMLETPALSDKKLEIALQAVGISDELSLVLLDPEFAQIFSSEKLLFWLEDTIKMRYQTLEDLLIKLKNEAIRRLRKKNKNKRPNIIGAFDEQPTATNAESSVTVTASAPSDIELLPSAFVVIESQAPPIRPDHHVWYKGRGVISITNPLFHEDGSINMLSIKTEMGGDFNQARIAWYFTPEKETAELYRAFTAKRVSYAETWNIQFQVPASFLDTLHHKSQLWYSRDWKEFVWRCRNGLAAKMPAKFDRFAKPGLAQLIEGHICGRHPHGVNRIDIENVQMSLDESHLLYINGGTRRSTQNVIVDEGVAERMGELIRGKIHIEVHPPRAAAKN</sequence>
<evidence type="ECO:0000313" key="2">
    <source>
        <dbReference type="Proteomes" id="UP001285354"/>
    </source>
</evidence>
<reference evidence="1" key="1">
    <citation type="submission" date="2023-06" db="EMBL/GenBank/DDBJ databases">
        <title>Draft genome of Marssonina rosae.</title>
        <authorList>
            <person name="Cheng Q."/>
        </authorList>
    </citation>
    <scope>NUCLEOTIDE SEQUENCE</scope>
    <source>
        <strain evidence="1">R4</strain>
    </source>
</reference>
<dbReference type="EMBL" id="JAUBYV010000003">
    <property type="protein sequence ID" value="KAK2628129.1"/>
    <property type="molecule type" value="Genomic_DNA"/>
</dbReference>
<evidence type="ECO:0000313" key="1">
    <source>
        <dbReference type="EMBL" id="KAK2628129.1"/>
    </source>
</evidence>
<keyword evidence="2" id="KW-1185">Reference proteome</keyword>
<name>A0AAD9WGH1_9HELO</name>
<accession>A0AAD9WGH1</accession>
<dbReference type="AlphaFoldDB" id="A0AAD9WGH1"/>
<gene>
    <name evidence="1" type="ORF">QTJ16_002775</name>
</gene>
<dbReference type="Proteomes" id="UP001285354">
    <property type="component" value="Unassembled WGS sequence"/>
</dbReference>
<comment type="caution">
    <text evidence="1">The sequence shown here is derived from an EMBL/GenBank/DDBJ whole genome shotgun (WGS) entry which is preliminary data.</text>
</comment>
<organism evidence="1 2">
    <name type="scientific">Diplocarpon rosae</name>
    <dbReference type="NCBI Taxonomy" id="946125"/>
    <lineage>
        <taxon>Eukaryota</taxon>
        <taxon>Fungi</taxon>
        <taxon>Dikarya</taxon>
        <taxon>Ascomycota</taxon>
        <taxon>Pezizomycotina</taxon>
        <taxon>Leotiomycetes</taxon>
        <taxon>Helotiales</taxon>
        <taxon>Drepanopezizaceae</taxon>
        <taxon>Diplocarpon</taxon>
    </lineage>
</organism>